<evidence type="ECO:0000313" key="2">
    <source>
        <dbReference type="Proteomes" id="UP001157418"/>
    </source>
</evidence>
<dbReference type="EMBL" id="CAKMRJ010000001">
    <property type="protein sequence ID" value="CAH1415601.1"/>
    <property type="molecule type" value="Genomic_DNA"/>
</dbReference>
<dbReference type="Proteomes" id="UP001157418">
    <property type="component" value="Unassembled WGS sequence"/>
</dbReference>
<evidence type="ECO:0000313" key="1">
    <source>
        <dbReference type="EMBL" id="CAH1415601.1"/>
    </source>
</evidence>
<name>A0AAU9LQG7_9ASTR</name>
<protein>
    <submittedName>
        <fullName evidence="1">Uncharacterized protein</fullName>
    </submittedName>
</protein>
<dbReference type="AlphaFoldDB" id="A0AAU9LQG7"/>
<keyword evidence="2" id="KW-1185">Reference proteome</keyword>
<comment type="caution">
    <text evidence="1">The sequence shown here is derived from an EMBL/GenBank/DDBJ whole genome shotgun (WGS) entry which is preliminary data.</text>
</comment>
<accession>A0AAU9LQG7</accession>
<gene>
    <name evidence="1" type="ORF">LVIROSA_LOCUS3434</name>
</gene>
<sequence length="154" mass="17181">MNREKKVTEATIMEGKISMYLYDCTLLGLIQPDMNSGNLGTLIVEGNSKKKEIELYLIPFLRNDSINRKKSSASWNFQSIVKSFKQVLFHLQNTCSCLSVVNHLADADIDIRSPSSEFCSSSSSLTTQSPTLPSSATTDFPLKTKTCLRFCNLL</sequence>
<organism evidence="1 2">
    <name type="scientific">Lactuca virosa</name>
    <dbReference type="NCBI Taxonomy" id="75947"/>
    <lineage>
        <taxon>Eukaryota</taxon>
        <taxon>Viridiplantae</taxon>
        <taxon>Streptophyta</taxon>
        <taxon>Embryophyta</taxon>
        <taxon>Tracheophyta</taxon>
        <taxon>Spermatophyta</taxon>
        <taxon>Magnoliopsida</taxon>
        <taxon>eudicotyledons</taxon>
        <taxon>Gunneridae</taxon>
        <taxon>Pentapetalae</taxon>
        <taxon>asterids</taxon>
        <taxon>campanulids</taxon>
        <taxon>Asterales</taxon>
        <taxon>Asteraceae</taxon>
        <taxon>Cichorioideae</taxon>
        <taxon>Cichorieae</taxon>
        <taxon>Lactucinae</taxon>
        <taxon>Lactuca</taxon>
    </lineage>
</organism>
<proteinExistence type="predicted"/>
<reference evidence="1 2" key="1">
    <citation type="submission" date="2022-01" db="EMBL/GenBank/DDBJ databases">
        <authorList>
            <person name="Xiong W."/>
            <person name="Schranz E."/>
        </authorList>
    </citation>
    <scope>NUCLEOTIDE SEQUENCE [LARGE SCALE GENOMIC DNA]</scope>
</reference>